<dbReference type="PANTHER" id="PTHR28422">
    <property type="entry name" value="SIMILAR TO HUMAN CHROMOSOME 15 OPEN READING FRAME 39"/>
    <property type="match status" value="1"/>
</dbReference>
<dbReference type="PANTHER" id="PTHR28422:SF1">
    <property type="entry name" value="SIMILAR TO HUMAN CHROMOSOME 15 OPEN READING FRAME 39"/>
    <property type="match status" value="1"/>
</dbReference>
<reference evidence="2" key="1">
    <citation type="submission" date="2019-06" db="EMBL/GenBank/DDBJ databases">
        <authorList>
            <consortium name="Wellcome Sanger Institute Data Sharing"/>
        </authorList>
    </citation>
    <scope>NUCLEOTIDE SEQUENCE [LARGE SCALE GENOMIC DNA]</scope>
</reference>
<feature type="compositionally biased region" description="Basic and acidic residues" evidence="1">
    <location>
        <begin position="718"/>
        <end position="732"/>
    </location>
</feature>
<feature type="compositionally biased region" description="Polar residues" evidence="1">
    <location>
        <begin position="776"/>
        <end position="785"/>
    </location>
</feature>
<proteinExistence type="predicted"/>
<evidence type="ECO:0000313" key="3">
    <source>
        <dbReference type="Proteomes" id="UP000472271"/>
    </source>
</evidence>
<feature type="compositionally biased region" description="Low complexity" evidence="1">
    <location>
        <begin position="1218"/>
        <end position="1228"/>
    </location>
</feature>
<dbReference type="OrthoDB" id="9908305at2759"/>
<accession>A0A672YC25</accession>
<feature type="region of interest" description="Disordered" evidence="1">
    <location>
        <begin position="666"/>
        <end position="692"/>
    </location>
</feature>
<keyword evidence="3" id="KW-1185">Reference proteome</keyword>
<dbReference type="Ensembl" id="ENSSORT00005001134.1">
    <property type="protein sequence ID" value="ENSSORP00005001100.1"/>
    <property type="gene ID" value="ENSSORG00005000658.1"/>
</dbReference>
<feature type="compositionally biased region" description="Basic and acidic residues" evidence="1">
    <location>
        <begin position="1137"/>
        <end position="1147"/>
    </location>
</feature>
<sequence length="1426" mass="158920">MMSSRSVETLIDSVLQRKMPLFNGTIAATGLSTPQNMSAFLGKQTLQFSGGYFSYDPSGKDGAGFTPSLLDGRSPVSHHSGMDGQNHIIYRQDSKSEEGHSYSSPQCHTPVKQGFTLYTKSPGVSSPTAATSVIVRKQKSGSESASPLTEKSVYLAIPKPIYGHNPCCNELGCVIGQRYSVEHRSPRISNPVYEHDWRQSEAHYTETLPIQRTAQETLVQQRSLQLEPGTEPLKRIAVETYSPGRARTLPGVVEPSYSSYPCTPPRTLFGSLSEQSQHLQTSPRAYPSLYPSHPTYEHMTSEIYQDRSPISKYGQLTQHPMFYYPQANVEVENRTQCKDISSKHREDVPVILKHAIPNSQDHYVLAQSLRGEISLPLSGTETLPNNSLLQGYDYPCYAVPRLHLNTSHIRAALKRPPAMHSNRLNVSPSIQPIDDPIVSSAIPHKEKSSDSLHAGQSHTSPLFLHLDQTSPTAPLRKSEASPPNVQINRFFPQLHGIHRDRPVLSPTSITVDNSCVTHVPCTKQPKGLPTSPVSPVAWLPHLPNHCSGPVHRAVANNACRQQIIYSPATSKKTLSSSATGYPKGTLKRSISHSSTPIVIKEEEDGDLCEVELSKKRQKVKDEKEVGNNSDSPPMPVINHVFSLAPYKAYLQASGVLLSGRLPQRTEQSSEVCEDPPKPQQKQTKPEKVEQQPDVCLVSKENCPDNKTEKPVVEICELKNIKEEKLDPADTDKPVQSSVSQDCVKVIKEEPDECGLSDCGPMLVIKKCKPDDLENKPSLTNENTTSDEVKPVEVTAQQNTSSQGDECLQNEQVLDPPKPISPPQPPPPRPSPLNFKNIPPQCLKLSTYKIILPDSKLHDSVKIPPKPQPVQPPSEITEKTEVKMPVRKHFLELHHSLSKLISESVSASSEQSLRTWLSQLELPEPASPTTKFQKVTCLLGVKGRETCLNEEIKSSLNKVVERLREYTVQERCPFPHVMRAGAVFLPMLVVKELLFPMVQGSLIDQVLQEHKVELRPTTLSEEKILIQLHKRACSSRLRRLMSLKHLPDIYADVVNLLYYTTVCTHLGLNMDDSVNGEPDEGSEVSSGCTSPGFSGVGALEASSSESHPQRGREANGNGTKSRVKNSSRRMFLDSCLSDEEKQDSVKEIESEDVLNQSSTETQSGHQSEEVANSDGECVVAKQDGYIDDPQSMMLDNSWTRPLTSDDVSSSDTEISDAQPSASAKSPVKSKSCSGMILKLRRMFSGGLNRKRARYQAVSESGAFTDPSLSQAEDEEKEGAREGTGERRTPKVTHRWQRAGGFSPALRPLSGSSKRKHRSLLKIKYCPYLSACHSAEHRRRWVLRSAVKRARRAMRFYYPDLVGKRIHHLYEENDKSEVWYRGEVLRIHEAHSNPLKTIFEVRYDSEPEWKYYLELLIDYKKGWLKIED</sequence>
<feature type="compositionally biased region" description="Polar residues" evidence="1">
    <location>
        <begin position="1192"/>
        <end position="1217"/>
    </location>
</feature>
<feature type="region of interest" description="Disordered" evidence="1">
    <location>
        <begin position="1257"/>
        <end position="1290"/>
    </location>
</feature>
<protein>
    <submittedName>
        <fullName evidence="2">Uncharacterized protein</fullName>
    </submittedName>
</protein>
<dbReference type="InterPro" id="IPR042567">
    <property type="entry name" value="SPIN/Ssty_sf"/>
</dbReference>
<dbReference type="CTD" id="105354222"/>
<gene>
    <name evidence="2" type="primary">c6h15orf39</name>
</gene>
<evidence type="ECO:0000256" key="1">
    <source>
        <dbReference type="SAM" id="MobiDB-lite"/>
    </source>
</evidence>
<feature type="region of interest" description="Disordered" evidence="1">
    <location>
        <begin position="1094"/>
        <end position="1228"/>
    </location>
</feature>
<feature type="compositionally biased region" description="Pro residues" evidence="1">
    <location>
        <begin position="815"/>
        <end position="830"/>
    </location>
</feature>
<dbReference type="GeneID" id="115421616"/>
<feature type="compositionally biased region" description="Polar residues" evidence="1">
    <location>
        <begin position="794"/>
        <end position="811"/>
    </location>
</feature>
<evidence type="ECO:0000313" key="2">
    <source>
        <dbReference type="Ensembl" id="ENSSORP00005001100.1"/>
    </source>
</evidence>
<feature type="region of interest" description="Disordered" evidence="1">
    <location>
        <begin position="718"/>
        <end position="737"/>
    </location>
</feature>
<dbReference type="Proteomes" id="UP000472271">
    <property type="component" value="Chromosome 6"/>
</dbReference>
<name>A0A672YC25_9TELE</name>
<dbReference type="InParanoid" id="A0A672YC25"/>
<feature type="region of interest" description="Disordered" evidence="1">
    <location>
        <begin position="770"/>
        <end position="836"/>
    </location>
</feature>
<feature type="compositionally biased region" description="Polar residues" evidence="1">
    <location>
        <begin position="1152"/>
        <end position="1164"/>
    </location>
</feature>
<feature type="compositionally biased region" description="Basic and acidic residues" evidence="1">
    <location>
        <begin position="1276"/>
        <end position="1287"/>
    </location>
</feature>
<reference evidence="2" key="2">
    <citation type="submission" date="2025-08" db="UniProtKB">
        <authorList>
            <consortium name="Ensembl"/>
        </authorList>
    </citation>
    <scope>IDENTIFICATION</scope>
</reference>
<dbReference type="RefSeq" id="XP_029993437.1">
    <property type="nucleotide sequence ID" value="XM_030137577.1"/>
</dbReference>
<dbReference type="Pfam" id="PF17663">
    <property type="entry name" value="DUF5525"/>
    <property type="match status" value="1"/>
</dbReference>
<dbReference type="InterPro" id="IPR037656">
    <property type="entry name" value="DUF5525"/>
</dbReference>
<reference evidence="2" key="3">
    <citation type="submission" date="2025-09" db="UniProtKB">
        <authorList>
            <consortium name="Ensembl"/>
        </authorList>
    </citation>
    <scope>IDENTIFICATION</scope>
</reference>
<dbReference type="Gene3D" id="2.80.10.70">
    <property type="entry name" value="Spindlin/Ssty"/>
    <property type="match status" value="1"/>
</dbReference>
<organism evidence="2 3">
    <name type="scientific">Sphaeramia orbicularis</name>
    <name type="common">orbiculate cardinalfish</name>
    <dbReference type="NCBI Taxonomy" id="375764"/>
    <lineage>
        <taxon>Eukaryota</taxon>
        <taxon>Metazoa</taxon>
        <taxon>Chordata</taxon>
        <taxon>Craniata</taxon>
        <taxon>Vertebrata</taxon>
        <taxon>Euteleostomi</taxon>
        <taxon>Actinopterygii</taxon>
        <taxon>Neopterygii</taxon>
        <taxon>Teleostei</taxon>
        <taxon>Neoteleostei</taxon>
        <taxon>Acanthomorphata</taxon>
        <taxon>Gobiaria</taxon>
        <taxon>Kurtiformes</taxon>
        <taxon>Apogonoidei</taxon>
        <taxon>Apogonidae</taxon>
        <taxon>Apogoninae</taxon>
        <taxon>Sphaeramia</taxon>
    </lineage>
</organism>